<evidence type="ECO:0000256" key="6">
    <source>
        <dbReference type="PROSITE-ProRule" id="PRU00239"/>
    </source>
</evidence>
<keyword evidence="2" id="KW-0645">Protease</keyword>
<dbReference type="PANTHER" id="PTHR10183:SF379">
    <property type="entry name" value="CALPAIN-5"/>
    <property type="match status" value="1"/>
</dbReference>
<keyword evidence="10" id="KW-1185">Reference proteome</keyword>
<keyword evidence="3" id="KW-0378">Hydrolase</keyword>
<dbReference type="PANTHER" id="PTHR10183">
    <property type="entry name" value="CALPAIN"/>
    <property type="match status" value="1"/>
</dbReference>
<evidence type="ECO:0000256" key="7">
    <source>
        <dbReference type="SAM" id="MobiDB-lite"/>
    </source>
</evidence>
<feature type="active site" evidence="5">
    <location>
        <position position="497"/>
    </location>
</feature>
<comment type="similarity">
    <text evidence="1">Belongs to the peptidase C2 family.</text>
</comment>
<dbReference type="SUPFAM" id="SSF54001">
    <property type="entry name" value="Cysteine proteinases"/>
    <property type="match status" value="1"/>
</dbReference>
<dbReference type="InterPro" id="IPR038765">
    <property type="entry name" value="Papain-like_cys_pep_sf"/>
</dbReference>
<evidence type="ECO:0000256" key="5">
    <source>
        <dbReference type="PIRSR" id="PIRSR622684-1"/>
    </source>
</evidence>
<feature type="domain" description="Calpain catalytic" evidence="8">
    <location>
        <begin position="286"/>
        <end position="552"/>
    </location>
</feature>
<dbReference type="GO" id="GO:0006508">
    <property type="term" value="P:proteolysis"/>
    <property type="evidence" value="ECO:0007669"/>
    <property type="project" value="UniProtKB-KW"/>
</dbReference>
<gene>
    <name evidence="9" type="ORF">BU16DRAFT_532227</name>
</gene>
<dbReference type="EMBL" id="MU004203">
    <property type="protein sequence ID" value="KAF2488441.1"/>
    <property type="molecule type" value="Genomic_DNA"/>
</dbReference>
<evidence type="ECO:0000259" key="8">
    <source>
        <dbReference type="PROSITE" id="PS50203"/>
    </source>
</evidence>
<dbReference type="AlphaFoldDB" id="A0A6A6Q8N8"/>
<evidence type="ECO:0000313" key="9">
    <source>
        <dbReference type="EMBL" id="KAF2488441.1"/>
    </source>
</evidence>
<sequence>MMNHRDSKANSVPAGTIDPYVLAEALIGRKIDRSPLTPASTTNGDIQSGYEDLVDVKHDTLRSAEGLEPDEPPKNVHVGCINPYALVEALLGRKIDKCSMNSVRILSDVLQTDYDELFDLKFNSCLHAGLRLNEEDRNAEELDEKDMKILNEEDLETPDLSQVRKTEDLEKLGLKDILQTQVKMARMQNGKLRLVLNAQDMGKRVSNSEVTETLNEMALPFRMDKGQWVPPNGSWQDMYQGWADARRMMKGLDKFHIGEPFGIGERMRMHMNLDPRDTCSINKFDDPVQGAVGNSWLIAALFSVFWANPSIINRRTQSSTHHGGQDQDHQNQDGRKKRVFTVKFHDRGGDNNAPSGKVDVNYEIPVNNSNHEPIYARASDGCEIWPMLYEKAFAKWATGNSSDRPDITQIHNGDPIKAMAQINGKQPQYFFTEDRPAHELIGLVRSCSVNFKTINPMCAYTHASGHVYRGSNLVANHAYSVLGWSAVGQKQYIILRNPWGVTEPISLTSYPGLLTEVEPELWRPASLLDRGGVLALEASAFKEYFCCVGTAK</sequence>
<dbReference type="Gene3D" id="3.90.70.10">
    <property type="entry name" value="Cysteine proteinases"/>
    <property type="match status" value="1"/>
</dbReference>
<evidence type="ECO:0000256" key="2">
    <source>
        <dbReference type="ARBA" id="ARBA00022670"/>
    </source>
</evidence>
<dbReference type="OrthoDB" id="424753at2759"/>
<organism evidence="9 10">
    <name type="scientific">Lophium mytilinum</name>
    <dbReference type="NCBI Taxonomy" id="390894"/>
    <lineage>
        <taxon>Eukaryota</taxon>
        <taxon>Fungi</taxon>
        <taxon>Dikarya</taxon>
        <taxon>Ascomycota</taxon>
        <taxon>Pezizomycotina</taxon>
        <taxon>Dothideomycetes</taxon>
        <taxon>Pleosporomycetidae</taxon>
        <taxon>Mytilinidiales</taxon>
        <taxon>Mytilinidiaceae</taxon>
        <taxon>Lophium</taxon>
    </lineage>
</organism>
<protein>
    <submittedName>
        <fullName evidence="9">Cysteine proteinase</fullName>
    </submittedName>
</protein>
<keyword evidence="4" id="KW-0788">Thiol protease</keyword>
<name>A0A6A6Q8N8_9PEZI</name>
<comment type="caution">
    <text evidence="6">Lacks conserved residue(s) required for the propagation of feature annotation.</text>
</comment>
<proteinExistence type="inferred from homology"/>
<feature type="compositionally biased region" description="Basic and acidic residues" evidence="7">
    <location>
        <begin position="323"/>
        <end position="334"/>
    </location>
</feature>
<evidence type="ECO:0000256" key="3">
    <source>
        <dbReference type="ARBA" id="ARBA00022801"/>
    </source>
</evidence>
<dbReference type="Proteomes" id="UP000799750">
    <property type="component" value="Unassembled WGS sequence"/>
</dbReference>
<dbReference type="GO" id="GO:0004198">
    <property type="term" value="F:calcium-dependent cysteine-type endopeptidase activity"/>
    <property type="evidence" value="ECO:0007669"/>
    <property type="project" value="InterPro"/>
</dbReference>
<evidence type="ECO:0000256" key="1">
    <source>
        <dbReference type="ARBA" id="ARBA00007623"/>
    </source>
</evidence>
<evidence type="ECO:0000256" key="4">
    <source>
        <dbReference type="ARBA" id="ARBA00022807"/>
    </source>
</evidence>
<dbReference type="Pfam" id="PF00648">
    <property type="entry name" value="Peptidase_C2"/>
    <property type="match status" value="1"/>
</dbReference>
<feature type="region of interest" description="Disordered" evidence="7">
    <location>
        <begin position="316"/>
        <end position="335"/>
    </location>
</feature>
<evidence type="ECO:0000313" key="10">
    <source>
        <dbReference type="Proteomes" id="UP000799750"/>
    </source>
</evidence>
<dbReference type="InterPro" id="IPR001300">
    <property type="entry name" value="Peptidase_C2_calpain_cat"/>
</dbReference>
<dbReference type="PROSITE" id="PS50203">
    <property type="entry name" value="CALPAIN_CAT"/>
    <property type="match status" value="1"/>
</dbReference>
<accession>A0A6A6Q8N8</accession>
<dbReference type="InterPro" id="IPR022684">
    <property type="entry name" value="Calpain_cysteine_protease"/>
</dbReference>
<reference evidence="9" key="1">
    <citation type="journal article" date="2020" name="Stud. Mycol.">
        <title>101 Dothideomycetes genomes: a test case for predicting lifestyles and emergence of pathogens.</title>
        <authorList>
            <person name="Haridas S."/>
            <person name="Albert R."/>
            <person name="Binder M."/>
            <person name="Bloem J."/>
            <person name="Labutti K."/>
            <person name="Salamov A."/>
            <person name="Andreopoulos B."/>
            <person name="Baker S."/>
            <person name="Barry K."/>
            <person name="Bills G."/>
            <person name="Bluhm B."/>
            <person name="Cannon C."/>
            <person name="Castanera R."/>
            <person name="Culley D."/>
            <person name="Daum C."/>
            <person name="Ezra D."/>
            <person name="Gonzalez J."/>
            <person name="Henrissat B."/>
            <person name="Kuo A."/>
            <person name="Liang C."/>
            <person name="Lipzen A."/>
            <person name="Lutzoni F."/>
            <person name="Magnuson J."/>
            <person name="Mondo S."/>
            <person name="Nolan M."/>
            <person name="Ohm R."/>
            <person name="Pangilinan J."/>
            <person name="Park H.-J."/>
            <person name="Ramirez L."/>
            <person name="Alfaro M."/>
            <person name="Sun H."/>
            <person name="Tritt A."/>
            <person name="Yoshinaga Y."/>
            <person name="Zwiers L.-H."/>
            <person name="Turgeon B."/>
            <person name="Goodwin S."/>
            <person name="Spatafora J."/>
            <person name="Crous P."/>
            <person name="Grigoriev I."/>
        </authorList>
    </citation>
    <scope>NUCLEOTIDE SEQUENCE</scope>
    <source>
        <strain evidence="9">CBS 269.34</strain>
    </source>
</reference>
<feature type="active site" evidence="5">
    <location>
        <position position="477"/>
    </location>
</feature>